<dbReference type="GO" id="GO:0005525">
    <property type="term" value="F:GTP binding"/>
    <property type="evidence" value="ECO:0007669"/>
    <property type="project" value="UniProtKB-KW"/>
</dbReference>
<dbReference type="SUPFAM" id="SSF47895">
    <property type="entry name" value="Transducin (alpha subunit), insertion domain"/>
    <property type="match status" value="1"/>
</dbReference>
<dbReference type="GO" id="GO:0005737">
    <property type="term" value="C:cytoplasm"/>
    <property type="evidence" value="ECO:0007669"/>
    <property type="project" value="TreeGrafter"/>
</dbReference>
<evidence type="ECO:0000256" key="3">
    <source>
        <dbReference type="ARBA" id="ARBA00023134"/>
    </source>
</evidence>
<dbReference type="PRINTS" id="PR00318">
    <property type="entry name" value="GPROTEINA"/>
</dbReference>
<dbReference type="SMART" id="SM00275">
    <property type="entry name" value="G_alpha"/>
    <property type="match status" value="1"/>
</dbReference>
<dbReference type="InterPro" id="IPR011025">
    <property type="entry name" value="GproteinA_insert"/>
</dbReference>
<dbReference type="PANTHER" id="PTHR10218">
    <property type="entry name" value="GTP-BINDING PROTEIN ALPHA SUBUNIT"/>
    <property type="match status" value="1"/>
</dbReference>
<dbReference type="PANTHER" id="PTHR10218:SF302">
    <property type="entry name" value="GUANINE NUCLEOTIDE-BINDING PROTEIN ALPHA-5 SUBUNIT"/>
    <property type="match status" value="1"/>
</dbReference>
<dbReference type="GO" id="GO:0003924">
    <property type="term" value="F:GTPase activity"/>
    <property type="evidence" value="ECO:0007669"/>
    <property type="project" value="InterPro"/>
</dbReference>
<accession>A0A439CYD2</accession>
<dbReference type="Pfam" id="PF00503">
    <property type="entry name" value="G-alpha"/>
    <property type="match status" value="1"/>
</dbReference>
<dbReference type="AlphaFoldDB" id="A0A439CYD2"/>
<dbReference type="GO" id="GO:0005834">
    <property type="term" value="C:heterotrimeric G-protein complex"/>
    <property type="evidence" value="ECO:0007669"/>
    <property type="project" value="TreeGrafter"/>
</dbReference>
<dbReference type="GO" id="GO:0031683">
    <property type="term" value="F:G-protein beta/gamma-subunit complex binding"/>
    <property type="evidence" value="ECO:0007669"/>
    <property type="project" value="InterPro"/>
</dbReference>
<dbReference type="Proteomes" id="UP000286045">
    <property type="component" value="Unassembled WGS sequence"/>
</dbReference>
<dbReference type="Gene3D" id="1.10.400.10">
    <property type="entry name" value="GI Alpha 1, domain 2-like"/>
    <property type="match status" value="1"/>
</dbReference>
<keyword evidence="9" id="KW-1185">Reference proteome</keyword>
<evidence type="ECO:0000256" key="2">
    <source>
        <dbReference type="ARBA" id="ARBA00022741"/>
    </source>
</evidence>
<protein>
    <submittedName>
        <fullName evidence="8">Uncharacterized protein</fullName>
    </submittedName>
</protein>
<sequence>MDPVTIFQTVGTIVSLGEVVIKCITRLSALKAQFHDAPIIVTSMIGQLHMVKIAQDQLSPLNSPNFAHDARYRQLASQIGNALDSFSPILLTLGRQLDRYEGSSVNRMTAKSRMGFLHGEREMTNLSILLDRQVNALNLLLSAIQCQTWTQQSDIITLKESQSILRLAQDCSSSLFGLEDVASFISENTAAISTEFEFDDVLRSTLLYQAAERSHLRQAIRAKKTKDIDNASTNSLAQRPTTTSGLKRAFQTMRLSKPIAMPDILKARRGIRVDIGRETIVEIPEDSVVTEGKPLQESSAHSNPSLGEDTGQPTQPLLSEIDPGSPRPQSGFGGWRKAFQRRTSNARDTKPHRHHREVPKVLLLGASGGGKSTLINALRLSTEAEDVRGNRSDLRALVWNNMLDSVREFLRAMEEWGDVPIMASARTLLLDPCTDCDRDPAINPEHTREVARAILSLRPTLNSQNVVKWGNVYQFHDNAEYYIENVDRLAEQAVQRSVPTDGDLLRTQVTTTGVHRTTLTYQGSQFCVYDVGGERSERKKWVHAYEDVSAVIYPVDTTGYEKSLREAENVDRMLEQFVILESISNSRWFAQSSFIIVFTKMDLLEGYLKDTDVDAFLRSAKIISDTEPRITAVDEYLSHLERHFRKLVRGANSQERFRFIRANLVDIDKHNPAIDIFDMLENPDRSTFTPLEEGEGFSEKEPVSRATDDGTSEDLSLDVGRPPVGNPEEARCWLGRSLII</sequence>
<evidence type="ECO:0000256" key="5">
    <source>
        <dbReference type="PIRSR" id="PIRSR601019-1"/>
    </source>
</evidence>
<evidence type="ECO:0000313" key="9">
    <source>
        <dbReference type="Proteomes" id="UP000286045"/>
    </source>
</evidence>
<name>A0A439CYD2_9PEZI</name>
<dbReference type="STRING" id="363999.A0A439CYD2"/>
<keyword evidence="2 5" id="KW-0547">Nucleotide-binding</keyword>
<evidence type="ECO:0000256" key="4">
    <source>
        <dbReference type="ARBA" id="ARBA00023224"/>
    </source>
</evidence>
<dbReference type="GO" id="GO:0001664">
    <property type="term" value="F:G protein-coupled receptor binding"/>
    <property type="evidence" value="ECO:0007669"/>
    <property type="project" value="TreeGrafter"/>
</dbReference>
<comment type="caution">
    <text evidence="8">The sequence shown here is derived from an EMBL/GenBank/DDBJ whole genome shotgun (WGS) entry which is preliminary data.</text>
</comment>
<feature type="compositionally biased region" description="Polar residues" evidence="7">
    <location>
        <begin position="296"/>
        <end position="317"/>
    </location>
</feature>
<dbReference type="SUPFAM" id="SSF52540">
    <property type="entry name" value="P-loop containing nucleoside triphosphate hydrolases"/>
    <property type="match status" value="1"/>
</dbReference>
<proteinExistence type="predicted"/>
<dbReference type="PROSITE" id="PS51882">
    <property type="entry name" value="G_ALPHA"/>
    <property type="match status" value="1"/>
</dbReference>
<keyword evidence="3 5" id="KW-0342">GTP-binding</keyword>
<organism evidence="8 9">
    <name type="scientific">Xylaria grammica</name>
    <dbReference type="NCBI Taxonomy" id="363999"/>
    <lineage>
        <taxon>Eukaryota</taxon>
        <taxon>Fungi</taxon>
        <taxon>Dikarya</taxon>
        <taxon>Ascomycota</taxon>
        <taxon>Pezizomycotina</taxon>
        <taxon>Sordariomycetes</taxon>
        <taxon>Xylariomycetidae</taxon>
        <taxon>Xylariales</taxon>
        <taxon>Xylariaceae</taxon>
        <taxon>Xylaria</taxon>
    </lineage>
</organism>
<feature type="binding site" evidence="6">
    <location>
        <position position="372"/>
    </location>
    <ligand>
        <name>Mg(2+)</name>
        <dbReference type="ChEBI" id="CHEBI:18420"/>
    </ligand>
</feature>
<evidence type="ECO:0000256" key="6">
    <source>
        <dbReference type="PIRSR" id="PIRSR601019-2"/>
    </source>
</evidence>
<evidence type="ECO:0000256" key="7">
    <source>
        <dbReference type="SAM" id="MobiDB-lite"/>
    </source>
</evidence>
<dbReference type="GO" id="GO:0046872">
    <property type="term" value="F:metal ion binding"/>
    <property type="evidence" value="ECO:0007669"/>
    <property type="project" value="UniProtKB-KW"/>
</dbReference>
<feature type="region of interest" description="Disordered" evidence="7">
    <location>
        <begin position="688"/>
        <end position="722"/>
    </location>
</feature>
<dbReference type="Gene3D" id="3.40.50.300">
    <property type="entry name" value="P-loop containing nucleotide triphosphate hydrolases"/>
    <property type="match status" value="1"/>
</dbReference>
<reference evidence="8 9" key="1">
    <citation type="submission" date="2018-12" db="EMBL/GenBank/DDBJ databases">
        <title>Draft genome sequence of Xylaria grammica IHI A82.</title>
        <authorList>
            <person name="Buettner E."/>
            <person name="Kellner H."/>
        </authorList>
    </citation>
    <scope>NUCLEOTIDE SEQUENCE [LARGE SCALE GENOMIC DNA]</scope>
    <source>
        <strain evidence="8 9">IHI A82</strain>
    </source>
</reference>
<evidence type="ECO:0000256" key="1">
    <source>
        <dbReference type="ARBA" id="ARBA00022723"/>
    </source>
</evidence>
<dbReference type="InterPro" id="IPR001019">
    <property type="entry name" value="Gprotein_alpha_su"/>
</dbReference>
<feature type="binding site" evidence="5">
    <location>
        <begin position="505"/>
        <end position="511"/>
    </location>
    <ligand>
        <name>GTP</name>
        <dbReference type="ChEBI" id="CHEBI:37565"/>
    </ligand>
</feature>
<feature type="compositionally biased region" description="Basic and acidic residues" evidence="7">
    <location>
        <begin position="697"/>
        <end position="708"/>
    </location>
</feature>
<keyword evidence="1 6" id="KW-0479">Metal-binding</keyword>
<feature type="binding site" evidence="6">
    <location>
        <position position="511"/>
    </location>
    <ligand>
        <name>Mg(2+)</name>
        <dbReference type="ChEBI" id="CHEBI:18420"/>
    </ligand>
</feature>
<dbReference type="FunFam" id="3.40.50.300:FF:000720">
    <property type="entry name" value="Guanine nucleotide-binding protein G(k) subunit alpha"/>
    <property type="match status" value="1"/>
</dbReference>
<feature type="region of interest" description="Disordered" evidence="7">
    <location>
        <begin position="286"/>
        <end position="335"/>
    </location>
</feature>
<keyword evidence="4" id="KW-0807">Transducer</keyword>
<dbReference type="GO" id="GO:0007188">
    <property type="term" value="P:adenylate cyclase-modulating G protein-coupled receptor signaling pathway"/>
    <property type="evidence" value="ECO:0007669"/>
    <property type="project" value="TreeGrafter"/>
</dbReference>
<evidence type="ECO:0000313" key="8">
    <source>
        <dbReference type="EMBL" id="RWA07027.1"/>
    </source>
</evidence>
<dbReference type="InterPro" id="IPR027417">
    <property type="entry name" value="P-loop_NTPase"/>
</dbReference>
<gene>
    <name evidence="8" type="ORF">EKO27_g8083</name>
</gene>
<keyword evidence="6" id="KW-0460">Magnesium</keyword>
<dbReference type="EMBL" id="RYZI01000288">
    <property type="protein sequence ID" value="RWA07027.1"/>
    <property type="molecule type" value="Genomic_DNA"/>
</dbReference>